<dbReference type="EMBL" id="OU594948">
    <property type="protein sequence ID" value="CAG9292796.1"/>
    <property type="molecule type" value="Genomic_DNA"/>
</dbReference>
<dbReference type="PANTHER" id="PTHR23077">
    <property type="entry name" value="AAA-FAMILY ATPASE"/>
    <property type="match status" value="1"/>
</dbReference>
<reference evidence="5" key="1">
    <citation type="submission" date="2022-02" db="EMBL/GenBank/DDBJ databases">
        <authorList>
            <person name="Giguere J D."/>
        </authorList>
    </citation>
    <scope>NUCLEOTIDE SEQUENCE</scope>
    <source>
        <strain evidence="5">CCAP 1055/1</strain>
    </source>
</reference>
<dbReference type="InterPro" id="IPR003959">
    <property type="entry name" value="ATPase_AAA_core"/>
</dbReference>
<feature type="domain" description="AAA+ ATPase" evidence="4">
    <location>
        <begin position="310"/>
        <end position="451"/>
    </location>
</feature>
<name>A0A8J9TDR9_PHATR</name>
<dbReference type="AlphaFoldDB" id="A0A8J9TDR9"/>
<proteinExistence type="inferred from homology"/>
<dbReference type="Gene3D" id="1.10.8.60">
    <property type="match status" value="2"/>
</dbReference>
<dbReference type="InterPro" id="IPR027417">
    <property type="entry name" value="P-loop_NTPase"/>
</dbReference>
<dbReference type="PANTHER" id="PTHR23077:SF27">
    <property type="entry name" value="ATPASE FAMILY GENE 2 PROTEIN HOMOLOG A"/>
    <property type="match status" value="1"/>
</dbReference>
<dbReference type="FunFam" id="3.40.50.300:FF:000661">
    <property type="entry name" value="calmodulin-interacting protein 111 isoform X1"/>
    <property type="match status" value="1"/>
</dbReference>
<dbReference type="CDD" id="cd19511">
    <property type="entry name" value="RecA-like_CDC48_r2-like"/>
    <property type="match status" value="1"/>
</dbReference>
<dbReference type="InterPro" id="IPR041569">
    <property type="entry name" value="AAA_lid_3"/>
</dbReference>
<dbReference type="PROSITE" id="PS00674">
    <property type="entry name" value="AAA"/>
    <property type="match status" value="1"/>
</dbReference>
<dbReference type="Proteomes" id="UP000836788">
    <property type="component" value="Chromosome 7"/>
</dbReference>
<dbReference type="SUPFAM" id="SSF52540">
    <property type="entry name" value="P-loop containing nucleoside triphosphate hydrolases"/>
    <property type="match status" value="2"/>
</dbReference>
<dbReference type="GO" id="GO:0005737">
    <property type="term" value="C:cytoplasm"/>
    <property type="evidence" value="ECO:0007669"/>
    <property type="project" value="TreeGrafter"/>
</dbReference>
<evidence type="ECO:0000313" key="5">
    <source>
        <dbReference type="EMBL" id="CAG9292796.1"/>
    </source>
</evidence>
<evidence type="ECO:0000256" key="2">
    <source>
        <dbReference type="ARBA" id="ARBA00022840"/>
    </source>
</evidence>
<dbReference type="InterPro" id="IPR050168">
    <property type="entry name" value="AAA_ATPase_domain"/>
</dbReference>
<protein>
    <recommendedName>
        <fullName evidence="4">AAA+ ATPase domain-containing protein</fullName>
    </recommendedName>
</protein>
<dbReference type="InterPro" id="IPR003593">
    <property type="entry name" value="AAA+_ATPase"/>
</dbReference>
<dbReference type="Pfam" id="PF00004">
    <property type="entry name" value="AAA"/>
    <property type="match status" value="2"/>
</dbReference>
<evidence type="ECO:0000256" key="1">
    <source>
        <dbReference type="ARBA" id="ARBA00022741"/>
    </source>
</evidence>
<keyword evidence="2 3" id="KW-0067">ATP-binding</keyword>
<organism evidence="5">
    <name type="scientific">Phaeodactylum tricornutum</name>
    <name type="common">Diatom</name>
    <dbReference type="NCBI Taxonomy" id="2850"/>
    <lineage>
        <taxon>Eukaryota</taxon>
        <taxon>Sar</taxon>
        <taxon>Stramenopiles</taxon>
        <taxon>Ochrophyta</taxon>
        <taxon>Bacillariophyta</taxon>
        <taxon>Bacillariophyceae</taxon>
        <taxon>Bacillariophycidae</taxon>
        <taxon>Naviculales</taxon>
        <taxon>Phaeodactylaceae</taxon>
        <taxon>Phaeodactylum</taxon>
    </lineage>
</organism>
<feature type="domain" description="AAA+ ATPase" evidence="4">
    <location>
        <begin position="25"/>
        <end position="173"/>
    </location>
</feature>
<dbReference type="GO" id="GO:0005524">
    <property type="term" value="F:ATP binding"/>
    <property type="evidence" value="ECO:0007669"/>
    <property type="project" value="UniProtKB-KW"/>
</dbReference>
<gene>
    <name evidence="5" type="ORF">PTTT1_LOCUS49526</name>
</gene>
<dbReference type="Pfam" id="PF17862">
    <property type="entry name" value="AAA_lid_3"/>
    <property type="match status" value="1"/>
</dbReference>
<evidence type="ECO:0000256" key="3">
    <source>
        <dbReference type="RuleBase" id="RU003651"/>
    </source>
</evidence>
<comment type="similarity">
    <text evidence="3">Belongs to the AAA ATPase family.</text>
</comment>
<dbReference type="InterPro" id="IPR003960">
    <property type="entry name" value="ATPase_AAA_CS"/>
</dbReference>
<dbReference type="Gene3D" id="3.40.50.300">
    <property type="entry name" value="P-loop containing nucleotide triphosphate hydrolases"/>
    <property type="match status" value="2"/>
</dbReference>
<keyword evidence="1 3" id="KW-0547">Nucleotide-binding</keyword>
<evidence type="ECO:0000259" key="4">
    <source>
        <dbReference type="SMART" id="SM00382"/>
    </source>
</evidence>
<dbReference type="SMART" id="SM00382">
    <property type="entry name" value="AAA"/>
    <property type="match status" value="2"/>
</dbReference>
<dbReference type="GO" id="GO:0016887">
    <property type="term" value="F:ATP hydrolysis activity"/>
    <property type="evidence" value="ECO:0007669"/>
    <property type="project" value="InterPro"/>
</dbReference>
<accession>A0A8J9TDR9</accession>
<sequence>MERIRQVLLTPMLRPELFAKGSMKRPRGILLHGPSGVGKSSLARQLGEELESILHVQYVNCSSLQSQTSIVGEAERELSRLFRLSGTAKKQNRLLIFDDIHLICPRRGGYAPGTDQLASTLLSLIDGVDGSEDQEVSNEGLVLLAITTNASLLDPALRRPGRIDVEVEVPIPDEASTRAEILQFHLGQAGASPPAISSTDWISLAKLAKGFNGADCMLAMKEAIRSAILRNLKATVSREISSPPPNPTFSDLSTAIRATKPSIIKSVTVEIPKVLWSSIGGMESVKRELREAIEMPLTHSDLFIKLGIPPPRGILLYGPPGCSKTLMARALATEGHMNFLAVKGPELLSKWLGESERALASLFKRARMASPSIVFFDEIDAIASKRGAGDSSSSGRLLSQLLTELDGVTNTVGNTKQRVVVVGATNRPDILDSALTRPGRIDRMIYVGVPDSDTRVRIFQITLAEKSCSQDVDIEHLARDDVTQGFSGAECVAICRDAALLALEEIEDTGEDIIPQIRMQHLLEAAGGMKRQITPQMIEFYASFREKGFAKV</sequence>